<dbReference type="AlphaFoldDB" id="A0AAE3IUD0"/>
<dbReference type="PANTHER" id="PTHR47505:SF1">
    <property type="entry name" value="DNA UTILIZATION PROTEIN YHGH"/>
    <property type="match status" value="1"/>
</dbReference>
<evidence type="ECO:0000259" key="2">
    <source>
        <dbReference type="Pfam" id="PF00156"/>
    </source>
</evidence>
<evidence type="ECO:0000313" key="4">
    <source>
        <dbReference type="Proteomes" id="UP001209318"/>
    </source>
</evidence>
<proteinExistence type="inferred from homology"/>
<feature type="domain" description="Phosphoribosyltransferase" evidence="2">
    <location>
        <begin position="183"/>
        <end position="239"/>
    </location>
</feature>
<keyword evidence="4" id="KW-1185">Reference proteome</keyword>
<dbReference type="Gene3D" id="3.40.50.2020">
    <property type="match status" value="1"/>
</dbReference>
<evidence type="ECO:0000313" key="3">
    <source>
        <dbReference type="EMBL" id="MCU9612989.1"/>
    </source>
</evidence>
<sequence length="240" mass="27718">MQLFIKEYCLYCDGEIAPQIDWGSFFLGPEKKLLCESCKNRFERINGATCRICCRPMEQIAEQFQHDDLCNDCLRWESNRKWKHVLNQNSSLFVYNDFMAEVIARFKYRGDYLLVQYIAEQIKPLIVKHSFDYLVPIPLSKERLYERGFNQAEAIGKAAGFHTTNLLTRVHTEKQSKKTRAERMDLEQIFRIASQSPAIDGKYILLIDDIYTTGSTLRHAAYVLKAAGAARVQSVTVARG</sequence>
<dbReference type="PANTHER" id="PTHR47505">
    <property type="entry name" value="DNA UTILIZATION PROTEIN YHGH"/>
    <property type="match status" value="1"/>
</dbReference>
<accession>A0AAE3IUD0</accession>
<organism evidence="3 4">
    <name type="scientific">Perspicuibacillus lycopersici</name>
    <dbReference type="NCBI Taxonomy" id="1325689"/>
    <lineage>
        <taxon>Bacteria</taxon>
        <taxon>Bacillati</taxon>
        <taxon>Bacillota</taxon>
        <taxon>Bacilli</taxon>
        <taxon>Bacillales</taxon>
        <taxon>Bacillaceae</taxon>
        <taxon>Perspicuibacillus</taxon>
    </lineage>
</organism>
<dbReference type="CDD" id="cd06223">
    <property type="entry name" value="PRTases_typeI"/>
    <property type="match status" value="1"/>
</dbReference>
<protein>
    <submittedName>
        <fullName evidence="3">ComF family protein</fullName>
    </submittedName>
</protein>
<dbReference type="InterPro" id="IPR029057">
    <property type="entry name" value="PRTase-like"/>
</dbReference>
<dbReference type="EMBL" id="JAOUSF010000002">
    <property type="protein sequence ID" value="MCU9612989.1"/>
    <property type="molecule type" value="Genomic_DNA"/>
</dbReference>
<dbReference type="InterPro" id="IPR051910">
    <property type="entry name" value="ComF/GntX_DNA_util-trans"/>
</dbReference>
<reference evidence="3" key="1">
    <citation type="submission" date="2022-10" db="EMBL/GenBank/DDBJ databases">
        <title>Description of Fervidibacillus gen. nov. in the family Fervidibacillaceae fam. nov. with two species, Fervidibacillus albus sp. nov., and Fervidibacillus halotolerans sp. nov., isolated from tidal flat sediments.</title>
        <authorList>
            <person name="Kwon K.K."/>
            <person name="Yang S.-H."/>
        </authorList>
    </citation>
    <scope>NUCLEOTIDE SEQUENCE</scope>
    <source>
        <strain evidence="3">JCM 19140</strain>
    </source>
</reference>
<name>A0AAE3IUD0_9BACI</name>
<dbReference type="Pfam" id="PF00156">
    <property type="entry name" value="Pribosyltran"/>
    <property type="match status" value="1"/>
</dbReference>
<dbReference type="Proteomes" id="UP001209318">
    <property type="component" value="Unassembled WGS sequence"/>
</dbReference>
<gene>
    <name evidence="3" type="ORF">OEV98_05420</name>
</gene>
<dbReference type="SUPFAM" id="SSF53271">
    <property type="entry name" value="PRTase-like"/>
    <property type="match status" value="1"/>
</dbReference>
<dbReference type="InterPro" id="IPR000836">
    <property type="entry name" value="PRTase_dom"/>
</dbReference>
<comment type="similarity">
    <text evidence="1">Belongs to the ComF/GntX family.</text>
</comment>
<evidence type="ECO:0000256" key="1">
    <source>
        <dbReference type="ARBA" id="ARBA00008007"/>
    </source>
</evidence>
<comment type="caution">
    <text evidence="3">The sequence shown here is derived from an EMBL/GenBank/DDBJ whole genome shotgun (WGS) entry which is preliminary data.</text>
</comment>
<dbReference type="RefSeq" id="WP_263072196.1">
    <property type="nucleotide sequence ID" value="NZ_JAOUSF010000002.1"/>
</dbReference>